<dbReference type="Gene3D" id="1.10.340.50">
    <property type="match status" value="1"/>
</dbReference>
<evidence type="ECO:0000256" key="1">
    <source>
        <dbReference type="SAM" id="MobiDB-lite"/>
    </source>
</evidence>
<reference evidence="3 4" key="1">
    <citation type="submission" date="2020-08" db="EMBL/GenBank/DDBJ databases">
        <title>Sequencing the genomes of 1000 actinobacteria strains.</title>
        <authorList>
            <person name="Klenk H.-P."/>
        </authorList>
    </citation>
    <scope>NUCLEOTIDE SEQUENCE [LARGE SCALE GENOMIC DNA]</scope>
    <source>
        <strain evidence="3 4">DSM 19079</strain>
    </source>
</reference>
<gene>
    <name evidence="3" type="ORF">BJ976_002367</name>
</gene>
<feature type="region of interest" description="Disordered" evidence="1">
    <location>
        <begin position="397"/>
        <end position="456"/>
    </location>
</feature>
<dbReference type="Pfam" id="PF13384">
    <property type="entry name" value="HTH_23"/>
    <property type="match status" value="1"/>
</dbReference>
<evidence type="ECO:0000313" key="4">
    <source>
        <dbReference type="Proteomes" id="UP000560081"/>
    </source>
</evidence>
<feature type="compositionally biased region" description="Basic and acidic residues" evidence="1">
    <location>
        <begin position="446"/>
        <end position="456"/>
    </location>
</feature>
<comment type="caution">
    <text evidence="3">The sequence shown here is derived from an EMBL/GenBank/DDBJ whole genome shotgun (WGS) entry which is preliminary data.</text>
</comment>
<sequence length="456" mass="49580">MSRIPDYQGRATAGRAAIQRARAERHEDTPEQPRHRGREGTRRLLADLAPAHATRVTVADEKDGHGTVRTIPPTGRPRARAVEDHPFVTLTTTGTGRCTGGIMWALVVDMDHDDSLLRLYAADVPAPSWIIEKGRNGHVQAGWIIEPVALGPNARPGPIAYAEDVRAALTAACEGDPAFTNRRHWNPTWPGWETEGRVIWGPTAPRTLGTLRAEMIERGTWPSSEAQRARRQRTHPDAARALVATATSSITVTTGERNQFVFDYARLRPSGTVADAAAEANAMCAPPLPSAEVAGIVRSIERYEARTGRCGRERGTGKVSDTYRAAQAARGRVGGSRSTPAQHAQRVAAAHRATTARSRRAAERAQQARRQARNGWTTARIAEHHGVTTRTVRGWLSAPTKRAENTGASGYPGAPRWTPIPLRAAAHEAPHPPLRSNTCPRLHPPPHPEPHAKMTP</sequence>
<feature type="region of interest" description="Disordered" evidence="1">
    <location>
        <begin position="352"/>
        <end position="374"/>
    </location>
</feature>
<feature type="region of interest" description="Disordered" evidence="1">
    <location>
        <begin position="60"/>
        <end position="79"/>
    </location>
</feature>
<dbReference type="AlphaFoldDB" id="A0A4Y8WVZ8"/>
<evidence type="ECO:0000259" key="2">
    <source>
        <dbReference type="SMART" id="SM00942"/>
    </source>
</evidence>
<dbReference type="SMART" id="SM00942">
    <property type="entry name" value="PriCT_1"/>
    <property type="match status" value="1"/>
</dbReference>
<dbReference type="Proteomes" id="UP000560081">
    <property type="component" value="Unassembled WGS sequence"/>
</dbReference>
<dbReference type="Pfam" id="PF03090">
    <property type="entry name" value="Replicase"/>
    <property type="match status" value="1"/>
</dbReference>
<dbReference type="OrthoDB" id="5445431at2"/>
<dbReference type="InterPro" id="IPR004322">
    <property type="entry name" value="Plasmid_replicase_bac"/>
</dbReference>
<name>A0A4Y8WVZ8_9MICC</name>
<feature type="compositionally biased region" description="Basic and acidic residues" evidence="1">
    <location>
        <begin position="21"/>
        <end position="41"/>
    </location>
</feature>
<evidence type="ECO:0000313" key="3">
    <source>
        <dbReference type="EMBL" id="MBB4883959.1"/>
    </source>
</evidence>
<feature type="domain" description="Primase C-terminal 1" evidence="2">
    <location>
        <begin position="247"/>
        <end position="306"/>
    </location>
</feature>
<keyword evidence="4" id="KW-1185">Reference proteome</keyword>
<accession>A0A4Y8WVZ8</accession>
<organism evidence="3 4">
    <name type="scientific">Micrococcus flavus</name>
    <dbReference type="NCBI Taxonomy" id="384602"/>
    <lineage>
        <taxon>Bacteria</taxon>
        <taxon>Bacillati</taxon>
        <taxon>Actinomycetota</taxon>
        <taxon>Actinomycetes</taxon>
        <taxon>Micrococcales</taxon>
        <taxon>Micrococcaceae</taxon>
        <taxon>Micrococcus</taxon>
    </lineage>
</organism>
<dbReference type="RefSeq" id="WP_135030769.1">
    <property type="nucleotide sequence ID" value="NZ_BMLA01000013.1"/>
</dbReference>
<dbReference type="EMBL" id="JACHMC010000002">
    <property type="protein sequence ID" value="MBB4883959.1"/>
    <property type="molecule type" value="Genomic_DNA"/>
</dbReference>
<protein>
    <recommendedName>
        <fullName evidence="2">Primase C-terminal 1 domain-containing protein</fullName>
    </recommendedName>
</protein>
<proteinExistence type="predicted"/>
<feature type="region of interest" description="Disordered" evidence="1">
    <location>
        <begin position="1"/>
        <end position="41"/>
    </location>
</feature>
<dbReference type="InterPro" id="IPR014820">
    <property type="entry name" value="PriCT_1"/>
</dbReference>